<dbReference type="InterPro" id="IPR036388">
    <property type="entry name" value="WH-like_DNA-bd_sf"/>
</dbReference>
<dbReference type="PANTHER" id="PTHR39515:SF2">
    <property type="entry name" value="HTH-TYPE TRANSCRIPTIONAL REGULATOR RV0880"/>
    <property type="match status" value="1"/>
</dbReference>
<sequence length="150" mass="16194">MAAGSLPDELAGVLSGIQRMARRRLWHGLPVPRPRGAQVELMRLVTTRPGIGVSAAARELCLAANTVSTLVNQLMSAGLLRREADPGDGRAVLLFPTPSCGERLRDWDARRAALFRDHVRELTDEDRAALAAALPALRRLAASMRAAEPV</sequence>
<keyword evidence="3" id="KW-1185">Reference proteome</keyword>
<dbReference type="AlphaFoldDB" id="A0A3Q9FT77"/>
<gene>
    <name evidence="2" type="ORF">EKH77_01860</name>
</gene>
<dbReference type="InterPro" id="IPR036390">
    <property type="entry name" value="WH_DNA-bd_sf"/>
</dbReference>
<name>A0A3Q9FT77_STRLT</name>
<dbReference type="Gene3D" id="1.10.10.10">
    <property type="entry name" value="Winged helix-like DNA-binding domain superfamily/Winged helix DNA-binding domain"/>
    <property type="match status" value="1"/>
</dbReference>
<feature type="domain" description="HTH marR-type" evidence="1">
    <location>
        <begin position="30"/>
        <end position="127"/>
    </location>
</feature>
<dbReference type="SUPFAM" id="SSF46785">
    <property type="entry name" value="Winged helix' DNA-binding domain"/>
    <property type="match status" value="1"/>
</dbReference>
<dbReference type="RefSeq" id="WP_126912691.1">
    <property type="nucleotide sequence ID" value="NZ_CP034587.1"/>
</dbReference>
<organism evidence="2 3">
    <name type="scientific">Streptomyces luteoverticillatus</name>
    <name type="common">Streptoverticillium luteoverticillatus</name>
    <dbReference type="NCBI Taxonomy" id="66425"/>
    <lineage>
        <taxon>Bacteria</taxon>
        <taxon>Bacillati</taxon>
        <taxon>Actinomycetota</taxon>
        <taxon>Actinomycetes</taxon>
        <taxon>Kitasatosporales</taxon>
        <taxon>Streptomycetaceae</taxon>
        <taxon>Streptomyces</taxon>
    </lineage>
</organism>
<dbReference type="GO" id="GO:0003700">
    <property type="term" value="F:DNA-binding transcription factor activity"/>
    <property type="evidence" value="ECO:0007669"/>
    <property type="project" value="InterPro"/>
</dbReference>
<dbReference type="OrthoDB" id="69852at2"/>
<dbReference type="InterPro" id="IPR052526">
    <property type="entry name" value="HTH-type_Bedaq_tolerance"/>
</dbReference>
<evidence type="ECO:0000313" key="2">
    <source>
        <dbReference type="EMBL" id="AZQ70126.1"/>
    </source>
</evidence>
<reference evidence="2 3" key="1">
    <citation type="submission" date="2018-12" db="EMBL/GenBank/DDBJ databases">
        <title>The whole draft genome of Streptomyce luteoverticillatus CGMCC 15060.</title>
        <authorList>
            <person name="Feng Z."/>
            <person name="Chen G."/>
            <person name="Zhang J."/>
            <person name="Zhu H."/>
            <person name="Yu X."/>
            <person name="Zhang W."/>
            <person name="Zhang X."/>
        </authorList>
    </citation>
    <scope>NUCLEOTIDE SEQUENCE [LARGE SCALE GENOMIC DNA]</scope>
    <source>
        <strain evidence="2 3">CGMCC 15060</strain>
    </source>
</reference>
<dbReference type="SMART" id="SM00347">
    <property type="entry name" value="HTH_MARR"/>
    <property type="match status" value="1"/>
</dbReference>
<proteinExistence type="predicted"/>
<dbReference type="InterPro" id="IPR000835">
    <property type="entry name" value="HTH_MarR-typ"/>
</dbReference>
<dbReference type="PANTHER" id="PTHR39515">
    <property type="entry name" value="CONSERVED PROTEIN"/>
    <property type="match status" value="1"/>
</dbReference>
<dbReference type="Pfam" id="PF01047">
    <property type="entry name" value="MarR"/>
    <property type="match status" value="1"/>
</dbReference>
<evidence type="ECO:0000259" key="1">
    <source>
        <dbReference type="SMART" id="SM00347"/>
    </source>
</evidence>
<evidence type="ECO:0000313" key="3">
    <source>
        <dbReference type="Proteomes" id="UP000267900"/>
    </source>
</evidence>
<protein>
    <submittedName>
        <fullName evidence="2">MarR family transcriptional regulator</fullName>
    </submittedName>
</protein>
<accession>A0A3Q9FT77</accession>
<dbReference type="Proteomes" id="UP000267900">
    <property type="component" value="Chromosome"/>
</dbReference>
<dbReference type="EMBL" id="CP034587">
    <property type="protein sequence ID" value="AZQ70126.1"/>
    <property type="molecule type" value="Genomic_DNA"/>
</dbReference>